<dbReference type="Gene3D" id="1.25.10.10">
    <property type="entry name" value="Leucine-rich Repeat Variant"/>
    <property type="match status" value="1"/>
</dbReference>
<protein>
    <submittedName>
        <fullName evidence="1">Uncharacterized protein</fullName>
    </submittedName>
</protein>
<evidence type="ECO:0000313" key="2">
    <source>
        <dbReference type="Proteomes" id="UP001642540"/>
    </source>
</evidence>
<proteinExistence type="predicted"/>
<comment type="caution">
    <text evidence="1">The sequence shown here is derived from an EMBL/GenBank/DDBJ whole genome shotgun (WGS) entry which is preliminary data.</text>
</comment>
<evidence type="ECO:0000313" key="1">
    <source>
        <dbReference type="EMBL" id="CAL8148381.1"/>
    </source>
</evidence>
<organism evidence="1 2">
    <name type="scientific">Orchesella dallaii</name>
    <dbReference type="NCBI Taxonomy" id="48710"/>
    <lineage>
        <taxon>Eukaryota</taxon>
        <taxon>Metazoa</taxon>
        <taxon>Ecdysozoa</taxon>
        <taxon>Arthropoda</taxon>
        <taxon>Hexapoda</taxon>
        <taxon>Collembola</taxon>
        <taxon>Entomobryomorpha</taxon>
        <taxon>Entomobryoidea</taxon>
        <taxon>Orchesellidae</taxon>
        <taxon>Orchesellinae</taxon>
        <taxon>Orchesella</taxon>
    </lineage>
</organism>
<dbReference type="Proteomes" id="UP001642540">
    <property type="component" value="Unassembled WGS sequence"/>
</dbReference>
<dbReference type="PANTHER" id="PTHR15605">
    <property type="entry name" value="KINESIN-ASSOCIATED PROTEINS"/>
    <property type="match status" value="1"/>
</dbReference>
<dbReference type="PANTHER" id="PTHR15605:SF2">
    <property type="entry name" value="KINESIN-ASSOCIATED PROTEIN 3"/>
    <property type="match status" value="1"/>
</dbReference>
<dbReference type="EMBL" id="CAXLJM020000170">
    <property type="protein sequence ID" value="CAL8148381.1"/>
    <property type="molecule type" value="Genomic_DNA"/>
</dbReference>
<reference evidence="1 2" key="1">
    <citation type="submission" date="2024-08" db="EMBL/GenBank/DDBJ databases">
        <authorList>
            <person name="Cucini C."/>
            <person name="Frati F."/>
        </authorList>
    </citation>
    <scope>NUCLEOTIDE SEQUENCE [LARGE SCALE GENOMIC DNA]</scope>
</reference>
<dbReference type="InterPro" id="IPR008658">
    <property type="entry name" value="KAP3"/>
</dbReference>
<accession>A0ABP1S9K1</accession>
<keyword evidence="2" id="KW-1185">Reference proteome</keyword>
<dbReference type="InterPro" id="IPR016024">
    <property type="entry name" value="ARM-type_fold"/>
</dbReference>
<dbReference type="Pfam" id="PF05804">
    <property type="entry name" value="KAP"/>
    <property type="match status" value="1"/>
</dbReference>
<dbReference type="InterPro" id="IPR011989">
    <property type="entry name" value="ARM-like"/>
</dbReference>
<name>A0ABP1S9K1_9HEXA</name>
<gene>
    <name evidence="1" type="ORF">ODALV1_LOCUS31406</name>
</gene>
<dbReference type="SUPFAM" id="SSF48371">
    <property type="entry name" value="ARM repeat"/>
    <property type="match status" value="1"/>
</dbReference>
<sequence>MDTFPTVTKTIRVFRFDPHPRRKQFAIVGETRISVARGGQLMKEFSEQFKKIVKLLSLNQSSRIDAIVNDVIQSCPFIEGNLRSTLKTTVDEVVNREYDRNGFAIISRIAPDGSYLPRYLEVLDEVENESSRPSSRALQDDVVEADIQNLNHYVEMLYENSQSKTEGLRLISILTKSSRFLVEVIEHASASNAIFRELREDNGRNVNLIVYILNICLDIAKVHPFHGFLIKHKIHQLVLDKIDSELERCERWKAQVKKREDLAQTTGSSKARDEYLTVFENFQSQIKQQNCIIQLGFDILHYVSEDRMVATSLIHPGVVSSLTEALDRTDFKLWETVLAFLKNTSSFKEYVEQMRDVSTLEKVAKILKGKIPIPKKVARLSFGLLCNMSFSATLRDQIVQQKLLSAMAKNLCELLQTF</sequence>